<organism evidence="2 3">
    <name type="scientific">Massilia aerilata</name>
    <dbReference type="NCBI Taxonomy" id="453817"/>
    <lineage>
        <taxon>Bacteria</taxon>
        <taxon>Pseudomonadati</taxon>
        <taxon>Pseudomonadota</taxon>
        <taxon>Betaproteobacteria</taxon>
        <taxon>Burkholderiales</taxon>
        <taxon>Oxalobacteraceae</taxon>
        <taxon>Telluria group</taxon>
        <taxon>Massilia</taxon>
    </lineage>
</organism>
<evidence type="ECO:0008006" key="4">
    <source>
        <dbReference type="Google" id="ProtNLM"/>
    </source>
</evidence>
<dbReference type="RefSeq" id="WP_379765434.1">
    <property type="nucleotide sequence ID" value="NZ_JBHSMZ010000001.1"/>
</dbReference>
<feature type="chain" id="PRO_5046674731" description="TonB-dependent receptor" evidence="1">
    <location>
        <begin position="25"/>
        <end position="104"/>
    </location>
</feature>
<gene>
    <name evidence="2" type="ORF">ACFPO9_00500</name>
</gene>
<proteinExistence type="predicted"/>
<dbReference type="Proteomes" id="UP001596086">
    <property type="component" value="Unassembled WGS sequence"/>
</dbReference>
<comment type="caution">
    <text evidence="2">The sequence shown here is derived from an EMBL/GenBank/DDBJ whole genome shotgun (WGS) entry which is preliminary data.</text>
</comment>
<keyword evidence="1" id="KW-0732">Signal</keyword>
<dbReference type="EMBL" id="JBHSMZ010000001">
    <property type="protein sequence ID" value="MFC5546991.1"/>
    <property type="molecule type" value="Genomic_DNA"/>
</dbReference>
<evidence type="ECO:0000313" key="2">
    <source>
        <dbReference type="EMBL" id="MFC5546991.1"/>
    </source>
</evidence>
<evidence type="ECO:0000256" key="1">
    <source>
        <dbReference type="SAM" id="SignalP"/>
    </source>
</evidence>
<protein>
    <recommendedName>
        <fullName evidence="4">TonB-dependent receptor</fullName>
    </recommendedName>
</protein>
<keyword evidence="3" id="KW-1185">Reference proteome</keyword>
<accession>A0ABW0RQC3</accession>
<reference evidence="3" key="1">
    <citation type="journal article" date="2019" name="Int. J. Syst. Evol. Microbiol.">
        <title>The Global Catalogue of Microorganisms (GCM) 10K type strain sequencing project: providing services to taxonomists for standard genome sequencing and annotation.</title>
        <authorList>
            <consortium name="The Broad Institute Genomics Platform"/>
            <consortium name="The Broad Institute Genome Sequencing Center for Infectious Disease"/>
            <person name="Wu L."/>
            <person name="Ma J."/>
        </authorList>
    </citation>
    <scope>NUCLEOTIDE SEQUENCE [LARGE SCALE GENOMIC DNA]</scope>
    <source>
        <strain evidence="3">CGMCC 4.5798</strain>
    </source>
</reference>
<feature type="signal peptide" evidence="1">
    <location>
        <begin position="1"/>
        <end position="24"/>
    </location>
</feature>
<name>A0ABW0RQC3_9BURK</name>
<evidence type="ECO:0000313" key="3">
    <source>
        <dbReference type="Proteomes" id="UP001596086"/>
    </source>
</evidence>
<sequence length="104" mass="10788">MHPAHRLASCAALLFAAAAPLAHAADSGAALHIAGTQATQNARVNASWYQEPGARLPGLSTRLEGGWRLALNLGRSGSSSARADGRPFAAGGRRAMVLSLTRRF</sequence>